<organism evidence="6 7">
    <name type="scientific">Simiduia agarivorans (strain DSM 21679 / JCM 13881 / BCRC 17597 / SA1)</name>
    <dbReference type="NCBI Taxonomy" id="1117647"/>
    <lineage>
        <taxon>Bacteria</taxon>
        <taxon>Pseudomonadati</taxon>
        <taxon>Pseudomonadota</taxon>
        <taxon>Gammaproteobacteria</taxon>
        <taxon>Cellvibrionales</taxon>
        <taxon>Cellvibrionaceae</taxon>
        <taxon>Simiduia</taxon>
    </lineage>
</organism>
<reference evidence="6 7" key="1">
    <citation type="journal article" date="2013" name="Genome Announc.">
        <title>Complete genome sequence of Simiduia agarivorans SA1(T), a marine bacterium able to degrade a variety of polysaccharides.</title>
        <authorList>
            <person name="Lin S.Y."/>
            <person name="Shieh W.Y."/>
            <person name="Chen J.S."/>
            <person name="Tang S.L."/>
        </authorList>
    </citation>
    <scope>NUCLEOTIDE SEQUENCE [LARGE SCALE GENOMIC DNA]</scope>
    <source>
        <strain evidence="7">DSM 21679 / JCM 13881 / BCRC 17597 / SA1</strain>
    </source>
</reference>
<dbReference type="SUPFAM" id="SSF53067">
    <property type="entry name" value="Actin-like ATPase domain"/>
    <property type="match status" value="1"/>
</dbReference>
<accession>K4KN48</accession>
<dbReference type="Proteomes" id="UP000000466">
    <property type="component" value="Chromosome"/>
</dbReference>
<dbReference type="EMBL" id="CP003746">
    <property type="protein sequence ID" value="AFV00457.1"/>
    <property type="molecule type" value="Genomic_DNA"/>
</dbReference>
<dbReference type="PANTHER" id="PTHR43095:SF5">
    <property type="entry name" value="XYLULOSE KINASE"/>
    <property type="match status" value="1"/>
</dbReference>
<evidence type="ECO:0000256" key="1">
    <source>
        <dbReference type="ARBA" id="ARBA00009156"/>
    </source>
</evidence>
<dbReference type="PANTHER" id="PTHR43095">
    <property type="entry name" value="SUGAR KINASE"/>
    <property type="match status" value="1"/>
</dbReference>
<dbReference type="InterPro" id="IPR049382">
    <property type="entry name" value="FGGY_C_2"/>
</dbReference>
<dbReference type="STRING" id="1117647.M5M_16630"/>
<keyword evidence="2" id="KW-0808">Transferase</keyword>
<evidence type="ECO:0000256" key="2">
    <source>
        <dbReference type="ARBA" id="ARBA00022679"/>
    </source>
</evidence>
<dbReference type="CDD" id="cd07772">
    <property type="entry name" value="ASKHA_NBD_FGGY_NaCK-like"/>
    <property type="match status" value="1"/>
</dbReference>
<dbReference type="RefSeq" id="WP_015048609.1">
    <property type="nucleotide sequence ID" value="NC_018868.3"/>
</dbReference>
<dbReference type="eggNOG" id="COG1070">
    <property type="taxonomic scope" value="Bacteria"/>
</dbReference>
<dbReference type="Gene3D" id="3.30.420.40">
    <property type="match status" value="2"/>
</dbReference>
<evidence type="ECO:0000256" key="3">
    <source>
        <dbReference type="ARBA" id="ARBA00022777"/>
    </source>
</evidence>
<protein>
    <submittedName>
        <fullName evidence="6">L-fuculokinase</fullName>
    </submittedName>
</protein>
<dbReference type="Pfam" id="PF21546">
    <property type="entry name" value="FGGY_C_2"/>
    <property type="match status" value="1"/>
</dbReference>
<dbReference type="InterPro" id="IPR043129">
    <property type="entry name" value="ATPase_NBD"/>
</dbReference>
<keyword evidence="7" id="KW-1185">Reference proteome</keyword>
<evidence type="ECO:0000259" key="4">
    <source>
        <dbReference type="Pfam" id="PF00370"/>
    </source>
</evidence>
<comment type="similarity">
    <text evidence="1">Belongs to the FGGY kinase family.</text>
</comment>
<proteinExistence type="inferred from homology"/>
<dbReference type="InterPro" id="IPR018484">
    <property type="entry name" value="FGGY_N"/>
</dbReference>
<dbReference type="GO" id="GO:0005975">
    <property type="term" value="P:carbohydrate metabolic process"/>
    <property type="evidence" value="ECO:0007669"/>
    <property type="project" value="InterPro"/>
</dbReference>
<feature type="domain" description="Carbohydrate kinase FGGY N-terminal" evidence="4">
    <location>
        <begin position="5"/>
        <end position="238"/>
    </location>
</feature>
<dbReference type="Pfam" id="PF00370">
    <property type="entry name" value="FGGY_N"/>
    <property type="match status" value="1"/>
</dbReference>
<gene>
    <name evidence="6" type="ordered locus">M5M_16630</name>
</gene>
<evidence type="ECO:0000313" key="7">
    <source>
        <dbReference type="Proteomes" id="UP000000466"/>
    </source>
</evidence>
<dbReference type="OrthoDB" id="9799608at2"/>
<evidence type="ECO:0000313" key="6">
    <source>
        <dbReference type="EMBL" id="AFV00457.1"/>
    </source>
</evidence>
<name>K4KN48_SIMAS</name>
<sequence>MANTLVFDIGKTHIKLCVLDPNLQPLASREQANRVSTGMPYPHADVDTIWQWLCREMQTLTEQYPIARLNITTHGATAALLDSKTGALALPVLDYEFDGLYQDKAVAAEYEAIRDPFLLTQSPRLPFGLNLGRQLHWLKQHFPAEFDQADTLLCYPQYWLWRMTGQRCNEVTSLGCHTDLWQPLRNDYAPLVDQLELREKLPPLRDARDWFLPSQDFCAATGLDPQCRIHTGVHDSNASYWRHRVHAGDAPFTVISTGTWSILMSAGVRVGQLLESYDMLANVDVTGRPVACARFMGGREYEAICRLTNAPLAQNASADAIDQRVSHLLEAQVLALPSFAKAGGPFASKAGSIQGHVPDGSGNCLASLYCALMLDYLLDHLHAQGDIIMEGAFLKNRLLCTLLAQLRPEQTLLLSSDDTGTVSGCALLCEPEISGRPSLTRCTPSEFAQLEAYRDHWRFMVNNLQTMQGTTP</sequence>
<keyword evidence="3" id="KW-0418">Kinase</keyword>
<dbReference type="HOGENOM" id="CLU_034535_0_0_6"/>
<dbReference type="AlphaFoldDB" id="K4KN48"/>
<dbReference type="InterPro" id="IPR050406">
    <property type="entry name" value="FGGY_Carb_Kinase"/>
</dbReference>
<feature type="domain" description="Carbohydrate kinase FGGY C-terminal" evidence="5">
    <location>
        <begin position="250"/>
        <end position="432"/>
    </location>
</feature>
<dbReference type="KEGG" id="saga:M5M_16630"/>
<evidence type="ECO:0000259" key="5">
    <source>
        <dbReference type="Pfam" id="PF21546"/>
    </source>
</evidence>
<dbReference type="GO" id="GO:0016301">
    <property type="term" value="F:kinase activity"/>
    <property type="evidence" value="ECO:0007669"/>
    <property type="project" value="UniProtKB-KW"/>
</dbReference>